<dbReference type="SUPFAM" id="SSF54427">
    <property type="entry name" value="NTF2-like"/>
    <property type="match status" value="1"/>
</dbReference>
<evidence type="ECO:0000259" key="2">
    <source>
        <dbReference type="Pfam" id="PF12680"/>
    </source>
</evidence>
<reference evidence="4" key="1">
    <citation type="journal article" date="2019" name="Int. J. Syst. Evol. Microbiol.">
        <title>The Global Catalogue of Microorganisms (GCM) 10K type strain sequencing project: providing services to taxonomists for standard genome sequencing and annotation.</title>
        <authorList>
            <consortium name="The Broad Institute Genomics Platform"/>
            <consortium name="The Broad Institute Genome Sequencing Center for Infectious Disease"/>
            <person name="Wu L."/>
            <person name="Ma J."/>
        </authorList>
    </citation>
    <scope>NUCLEOTIDE SEQUENCE [LARGE SCALE GENOMIC DNA]</scope>
    <source>
        <strain evidence="4">JCM 13006</strain>
    </source>
</reference>
<feature type="domain" description="SnoaL-like" evidence="2">
    <location>
        <begin position="75"/>
        <end position="170"/>
    </location>
</feature>
<dbReference type="EMBL" id="BAABIS010000001">
    <property type="protein sequence ID" value="GAA4856038.1"/>
    <property type="molecule type" value="Genomic_DNA"/>
</dbReference>
<evidence type="ECO:0000313" key="4">
    <source>
        <dbReference type="Proteomes" id="UP001501752"/>
    </source>
</evidence>
<dbReference type="InterPro" id="IPR032710">
    <property type="entry name" value="NTF2-like_dom_sf"/>
</dbReference>
<evidence type="ECO:0000256" key="1">
    <source>
        <dbReference type="SAM" id="SignalP"/>
    </source>
</evidence>
<comment type="caution">
    <text evidence="3">The sequence shown here is derived from an EMBL/GenBank/DDBJ whole genome shotgun (WGS) entry which is preliminary data.</text>
</comment>
<organism evidence="3 4">
    <name type="scientific">Kitasatospora terrestris</name>
    <dbReference type="NCBI Taxonomy" id="258051"/>
    <lineage>
        <taxon>Bacteria</taxon>
        <taxon>Bacillati</taxon>
        <taxon>Actinomycetota</taxon>
        <taxon>Actinomycetes</taxon>
        <taxon>Kitasatosporales</taxon>
        <taxon>Streptomycetaceae</taxon>
        <taxon>Kitasatospora</taxon>
    </lineage>
</organism>
<name>A0ABP9DQ38_9ACTN</name>
<gene>
    <name evidence="3" type="ORF">GCM10023235_36960</name>
</gene>
<keyword evidence="4" id="KW-1185">Reference proteome</keyword>
<sequence length="176" mass="18130">MTDQLTRRAAQAAAAMLSVAVLCTACAATTDSGADRRPAAAEISATGTTDAVVAAAEALPASTGTPGAGDLGVARGYTDAANRGDVAGITAAFAPNAHFDRAGSQFTGRDAIVNTFIRPDVVDDKGHYREISVTTKGDRTVIEYVFTARGGGVTEHFTYAYLIKDGVIVDVIGRYV</sequence>
<dbReference type="Proteomes" id="UP001501752">
    <property type="component" value="Unassembled WGS sequence"/>
</dbReference>
<protein>
    <recommendedName>
        <fullName evidence="2">SnoaL-like domain-containing protein</fullName>
    </recommendedName>
</protein>
<dbReference type="Pfam" id="PF12680">
    <property type="entry name" value="SnoaL_2"/>
    <property type="match status" value="1"/>
</dbReference>
<dbReference type="RefSeq" id="WP_345697944.1">
    <property type="nucleotide sequence ID" value="NZ_BAABIS010000001.1"/>
</dbReference>
<dbReference type="InterPro" id="IPR037401">
    <property type="entry name" value="SnoaL-like"/>
</dbReference>
<accession>A0ABP9DQ38</accession>
<proteinExistence type="predicted"/>
<keyword evidence="1" id="KW-0732">Signal</keyword>
<feature type="signal peptide" evidence="1">
    <location>
        <begin position="1"/>
        <end position="27"/>
    </location>
</feature>
<evidence type="ECO:0000313" key="3">
    <source>
        <dbReference type="EMBL" id="GAA4856038.1"/>
    </source>
</evidence>
<feature type="chain" id="PRO_5045755012" description="SnoaL-like domain-containing protein" evidence="1">
    <location>
        <begin position="28"/>
        <end position="176"/>
    </location>
</feature>
<dbReference type="Gene3D" id="3.10.450.50">
    <property type="match status" value="1"/>
</dbReference>